<dbReference type="HOGENOM" id="CLU_000022_59_7_9"/>
<name>B1HW93_LYSSC</name>
<feature type="domain" description="AMP-binding enzyme C-terminal" evidence="5">
    <location>
        <begin position="480"/>
        <end position="555"/>
    </location>
</feature>
<dbReference type="SUPFAM" id="SSF56801">
    <property type="entry name" value="Acetyl-CoA synthetase-like"/>
    <property type="match status" value="1"/>
</dbReference>
<keyword evidence="2 6" id="KW-0436">Ligase</keyword>
<dbReference type="PANTHER" id="PTHR43767:SF9">
    <property type="entry name" value="LONG-CHAIN-FATTY-ACID--COA LIGASE"/>
    <property type="match status" value="1"/>
</dbReference>
<dbReference type="CDD" id="cd05936">
    <property type="entry name" value="FC-FACS_FadD_like"/>
    <property type="match status" value="1"/>
</dbReference>
<dbReference type="KEGG" id="lsp:Bsph_4064"/>
<comment type="similarity">
    <text evidence="1">Belongs to the ATP-dependent AMP-binding enzyme family.</text>
</comment>
<proteinExistence type="inferred from homology"/>
<dbReference type="InterPro" id="IPR050237">
    <property type="entry name" value="ATP-dep_AMP-bd_enzyme"/>
</dbReference>
<dbReference type="FunFam" id="3.30.300.30:FF:000008">
    <property type="entry name" value="2,3-dihydroxybenzoate-AMP ligase"/>
    <property type="match status" value="1"/>
</dbReference>
<reference evidence="6 7" key="1">
    <citation type="journal article" date="2008" name="J. Bacteriol.">
        <title>Complete genome sequence of the mosquitocidal bacterium Bacillus sphaericus C3-41 and comparison with those of closely related Bacillus species.</title>
        <authorList>
            <person name="Hu X."/>
            <person name="Fan W."/>
            <person name="Han B."/>
            <person name="Liu H."/>
            <person name="Zheng D."/>
            <person name="Li Q."/>
            <person name="Dong W."/>
            <person name="Yan J."/>
            <person name="Gao M."/>
            <person name="Berry C."/>
            <person name="Yuan Z."/>
        </authorList>
    </citation>
    <scope>NUCLEOTIDE SEQUENCE [LARGE SCALE GENOMIC DNA]</scope>
    <source>
        <strain evidence="6 7">C3-41</strain>
    </source>
</reference>
<keyword evidence="3" id="KW-0472">Membrane</keyword>
<dbReference type="Gene3D" id="3.40.50.980">
    <property type="match status" value="2"/>
</dbReference>
<sequence length="575" mass="64847">MTKFGTKGRGRMTAKPWLANYPEEVPSSLTFEEIPVQEFLTRAYKKNPSKIAIHFMGKDLTYTELYESALRFANYLQSLGVEKGDRVAIMLPNSPQSVIAYYGAMYAGAVVVQTNPLYTERELQYQMADSGAKVILVMDILYPRVMKIIKDTALENVIVTAIKDYLPFPKNLVYPFIQKKQYGFSVKVEHSGQNHLFSEIMRSAPIKVMDHIPFDFEEDLALLQYTGGTTGFPKGVMLTHKNLIANTTMCDAWMYKCVHGEEVIMGILPFFHVYGMTTVMLLSVFTQNKMVLLPKFDAETALKTIDKQKPTLFPGAPTLYIGLLNHPDIANYDLSSIKACLSGSASLPIEVQEKFEEVTGGKLVEGYGLTETSPVTHATPIWGKRVIGSIGLPWPNTEAVILRTGDTEELPVGEVGEIAVKGPQVMKGYWNRPEDTAATFADDWFLTGDLGYMDEQGFFYVVDRKKDLIIAGGFNIYPREVEEVLYEREEIQECVVAGIPDPYRGETVKAYIVLKEGYSITEDELNKYCRQHLAAFKVPRYYEFKQELPKTAVGKILRRTLVEEEKTKMANKEAK</sequence>
<dbReference type="AlphaFoldDB" id="B1HW93"/>
<feature type="domain" description="AMP-dependent synthetase/ligase" evidence="4">
    <location>
        <begin position="42"/>
        <end position="430"/>
    </location>
</feature>
<dbReference type="FunFam" id="3.40.50.12780:FF:000003">
    <property type="entry name" value="Long-chain-fatty-acid--CoA ligase FadD"/>
    <property type="match status" value="1"/>
</dbReference>
<dbReference type="Gene3D" id="3.30.300.30">
    <property type="match status" value="1"/>
</dbReference>
<accession>B1HW93</accession>
<dbReference type="InterPro" id="IPR000873">
    <property type="entry name" value="AMP-dep_synth/lig_dom"/>
</dbReference>
<keyword evidence="3" id="KW-0812">Transmembrane</keyword>
<dbReference type="Gene3D" id="2.30.38.10">
    <property type="entry name" value="Luciferase, Domain 3"/>
    <property type="match status" value="1"/>
</dbReference>
<gene>
    <name evidence="6" type="ordered locus">Bsph_4064</name>
</gene>
<dbReference type="InterPro" id="IPR025110">
    <property type="entry name" value="AMP-bd_C"/>
</dbReference>
<dbReference type="GO" id="GO:0004467">
    <property type="term" value="F:long-chain fatty acid-CoA ligase activity"/>
    <property type="evidence" value="ECO:0007669"/>
    <property type="project" value="UniProtKB-EC"/>
</dbReference>
<evidence type="ECO:0000259" key="4">
    <source>
        <dbReference type="Pfam" id="PF00501"/>
    </source>
</evidence>
<evidence type="ECO:0000256" key="1">
    <source>
        <dbReference type="ARBA" id="ARBA00006432"/>
    </source>
</evidence>
<dbReference type="InterPro" id="IPR045851">
    <property type="entry name" value="AMP-bd_C_sf"/>
</dbReference>
<dbReference type="EMBL" id="CP000817">
    <property type="protein sequence ID" value="ACA41532.1"/>
    <property type="molecule type" value="Genomic_DNA"/>
</dbReference>
<evidence type="ECO:0000313" key="7">
    <source>
        <dbReference type="Proteomes" id="UP000002164"/>
    </source>
</evidence>
<dbReference type="Pfam" id="PF00501">
    <property type="entry name" value="AMP-binding"/>
    <property type="match status" value="1"/>
</dbReference>
<evidence type="ECO:0000256" key="3">
    <source>
        <dbReference type="SAM" id="Phobius"/>
    </source>
</evidence>
<dbReference type="PANTHER" id="PTHR43767">
    <property type="entry name" value="LONG-CHAIN-FATTY-ACID--COA LIGASE"/>
    <property type="match status" value="1"/>
</dbReference>
<evidence type="ECO:0000313" key="6">
    <source>
        <dbReference type="EMBL" id="ACA41532.1"/>
    </source>
</evidence>
<dbReference type="Proteomes" id="UP000002164">
    <property type="component" value="Chromosome"/>
</dbReference>
<evidence type="ECO:0000256" key="2">
    <source>
        <dbReference type="ARBA" id="ARBA00022598"/>
    </source>
</evidence>
<protein>
    <submittedName>
        <fullName evidence="6">Long-chain-fatty-acid--CoA ligase</fullName>
        <ecNumber evidence="6">6.2.1.3</ecNumber>
    </submittedName>
</protein>
<keyword evidence="3" id="KW-1133">Transmembrane helix</keyword>
<feature type="transmembrane region" description="Helical" evidence="3">
    <location>
        <begin position="263"/>
        <end position="285"/>
    </location>
</feature>
<dbReference type="EnsemblBacteria" id="ACA41532">
    <property type="protein sequence ID" value="ACA41532"/>
    <property type="gene ID" value="Bsph_4064"/>
</dbReference>
<evidence type="ECO:0000259" key="5">
    <source>
        <dbReference type="Pfam" id="PF13193"/>
    </source>
</evidence>
<organism evidence="6 7">
    <name type="scientific">Lysinibacillus sphaericus (strain C3-41)</name>
    <dbReference type="NCBI Taxonomy" id="444177"/>
    <lineage>
        <taxon>Bacteria</taxon>
        <taxon>Bacillati</taxon>
        <taxon>Bacillota</taxon>
        <taxon>Bacilli</taxon>
        <taxon>Bacillales</taxon>
        <taxon>Bacillaceae</taxon>
        <taxon>Lysinibacillus</taxon>
    </lineage>
</organism>
<dbReference type="EC" id="6.2.1.3" evidence="6"/>
<dbReference type="InterPro" id="IPR020845">
    <property type="entry name" value="AMP-binding_CS"/>
</dbReference>
<dbReference type="Pfam" id="PF13193">
    <property type="entry name" value="AMP-binding_C"/>
    <property type="match status" value="1"/>
</dbReference>
<dbReference type="PROSITE" id="PS00455">
    <property type="entry name" value="AMP_BINDING"/>
    <property type="match status" value="1"/>
</dbReference>